<accession>A0A7R9IR28</accession>
<evidence type="ECO:0000313" key="1">
    <source>
        <dbReference type="EMBL" id="CAD7463042.1"/>
    </source>
</evidence>
<name>A0A7R9IR28_9NEOP</name>
<protein>
    <submittedName>
        <fullName evidence="1">Uncharacterized protein</fullName>
    </submittedName>
</protein>
<sequence length="110" mass="12775">MTTPIVILEFLEQGLKIYLHLHLNLQITINVLRLTFLHHLMTFLLPPLQLAQATRNYVELPIIHTTNLIMGPMGHLLRVLLHMKASMNLLTLVRRVKYHADPIIPCMHLM</sequence>
<gene>
    <name evidence="1" type="ORF">TTEB3V08_LOCUS10929</name>
</gene>
<dbReference type="AlphaFoldDB" id="A0A7R9IR28"/>
<reference evidence="1" key="1">
    <citation type="submission" date="2020-11" db="EMBL/GenBank/DDBJ databases">
        <authorList>
            <person name="Tran Van P."/>
        </authorList>
    </citation>
    <scope>NUCLEOTIDE SEQUENCE</scope>
</reference>
<proteinExistence type="predicted"/>
<organism evidence="1">
    <name type="scientific">Timema tahoe</name>
    <dbReference type="NCBI Taxonomy" id="61484"/>
    <lineage>
        <taxon>Eukaryota</taxon>
        <taxon>Metazoa</taxon>
        <taxon>Ecdysozoa</taxon>
        <taxon>Arthropoda</taxon>
        <taxon>Hexapoda</taxon>
        <taxon>Insecta</taxon>
        <taxon>Pterygota</taxon>
        <taxon>Neoptera</taxon>
        <taxon>Polyneoptera</taxon>
        <taxon>Phasmatodea</taxon>
        <taxon>Timematodea</taxon>
        <taxon>Timematoidea</taxon>
        <taxon>Timematidae</taxon>
        <taxon>Timema</taxon>
    </lineage>
</organism>
<dbReference type="EMBL" id="OE007129">
    <property type="protein sequence ID" value="CAD7463042.1"/>
    <property type="molecule type" value="Genomic_DNA"/>
</dbReference>